<evidence type="ECO:0000313" key="1">
    <source>
        <dbReference type="EMBL" id="GGA54257.1"/>
    </source>
</evidence>
<protein>
    <submittedName>
        <fullName evidence="1">Uncharacterized protein</fullName>
    </submittedName>
</protein>
<keyword evidence="2" id="KW-1185">Reference proteome</keyword>
<proteinExistence type="predicted"/>
<sequence>MRKKHFAKDSKTGRFSADAGYVSDWHYFQGKGKALIMFEFKGNKEGC</sequence>
<dbReference type="EMBL" id="BMFZ01000009">
    <property type="protein sequence ID" value="GGA54257.1"/>
    <property type="molecule type" value="Genomic_DNA"/>
</dbReference>
<dbReference type="Proteomes" id="UP000627464">
    <property type="component" value="Unassembled WGS sequence"/>
</dbReference>
<comment type="caution">
    <text evidence="1">The sequence shown here is derived from an EMBL/GenBank/DDBJ whole genome shotgun (WGS) entry which is preliminary data.</text>
</comment>
<gene>
    <name evidence="1" type="ORF">GCM10011328_32300</name>
</gene>
<evidence type="ECO:0000313" key="2">
    <source>
        <dbReference type="Proteomes" id="UP000627464"/>
    </source>
</evidence>
<accession>A0ABQ1H153</accession>
<reference evidence="2" key="1">
    <citation type="journal article" date="2019" name="Int. J. Syst. Evol. Microbiol.">
        <title>The Global Catalogue of Microorganisms (GCM) 10K type strain sequencing project: providing services to taxonomists for standard genome sequencing and annotation.</title>
        <authorList>
            <consortium name="The Broad Institute Genomics Platform"/>
            <consortium name="The Broad Institute Genome Sequencing Center for Infectious Disease"/>
            <person name="Wu L."/>
            <person name="Ma J."/>
        </authorList>
    </citation>
    <scope>NUCLEOTIDE SEQUENCE [LARGE SCALE GENOMIC DNA]</scope>
    <source>
        <strain evidence="2">CGMCC 1.12806</strain>
    </source>
</reference>
<name>A0ABQ1H153_9GAMM</name>
<organism evidence="1 2">
    <name type="scientific">Hafnia psychrotolerans</name>
    <dbReference type="NCBI Taxonomy" id="1477018"/>
    <lineage>
        <taxon>Bacteria</taxon>
        <taxon>Pseudomonadati</taxon>
        <taxon>Pseudomonadota</taxon>
        <taxon>Gammaproteobacteria</taxon>
        <taxon>Enterobacterales</taxon>
        <taxon>Hafniaceae</taxon>
        <taxon>Hafnia</taxon>
    </lineage>
</organism>